<keyword evidence="2" id="KW-0449">Lipoprotein</keyword>
<keyword evidence="2" id="KW-0564">Palmitate</keyword>
<dbReference type="InterPro" id="IPR003423">
    <property type="entry name" value="OMP_efflux"/>
</dbReference>
<protein>
    <submittedName>
        <fullName evidence="4">Efflux transporter outer membrane subunit</fullName>
    </submittedName>
</protein>
<feature type="compositionally biased region" description="Gly residues" evidence="3">
    <location>
        <begin position="119"/>
        <end position="133"/>
    </location>
</feature>
<dbReference type="Proteomes" id="UP001595615">
    <property type="component" value="Unassembled WGS sequence"/>
</dbReference>
<dbReference type="InterPro" id="IPR010131">
    <property type="entry name" value="MdtP/NodT-like"/>
</dbReference>
<reference evidence="5" key="1">
    <citation type="journal article" date="2019" name="Int. J. Syst. Evol. Microbiol.">
        <title>The Global Catalogue of Microorganisms (GCM) 10K type strain sequencing project: providing services to taxonomists for standard genome sequencing and annotation.</title>
        <authorList>
            <consortium name="The Broad Institute Genomics Platform"/>
            <consortium name="The Broad Institute Genome Sequencing Center for Infectious Disease"/>
            <person name="Wu L."/>
            <person name="Ma J."/>
        </authorList>
    </citation>
    <scope>NUCLEOTIDE SEQUENCE [LARGE SCALE GENOMIC DNA]</scope>
    <source>
        <strain evidence="5">KCTC 42644</strain>
    </source>
</reference>
<accession>A0ABV7X4P3</accession>
<dbReference type="SUPFAM" id="SSF56954">
    <property type="entry name" value="Outer membrane efflux proteins (OEP)"/>
    <property type="match status" value="1"/>
</dbReference>
<feature type="region of interest" description="Disordered" evidence="3">
    <location>
        <begin position="113"/>
        <end position="136"/>
    </location>
</feature>
<organism evidence="4 5">
    <name type="scientific">Sphingoaurantiacus capsulatus</name>
    <dbReference type="NCBI Taxonomy" id="1771310"/>
    <lineage>
        <taxon>Bacteria</taxon>
        <taxon>Pseudomonadati</taxon>
        <taxon>Pseudomonadota</taxon>
        <taxon>Alphaproteobacteria</taxon>
        <taxon>Sphingomonadales</taxon>
        <taxon>Sphingosinicellaceae</taxon>
        <taxon>Sphingoaurantiacus</taxon>
    </lineage>
</organism>
<evidence type="ECO:0000256" key="2">
    <source>
        <dbReference type="RuleBase" id="RU362097"/>
    </source>
</evidence>
<comment type="similarity">
    <text evidence="1 2">Belongs to the outer membrane factor (OMF) (TC 1.B.17) family.</text>
</comment>
<dbReference type="PANTHER" id="PTHR30203:SF32">
    <property type="entry name" value="CATION EFFLUX SYSTEM PROTEIN CUSC"/>
    <property type="match status" value="1"/>
</dbReference>
<evidence type="ECO:0000313" key="4">
    <source>
        <dbReference type="EMBL" id="MFC3710952.1"/>
    </source>
</evidence>
<dbReference type="EMBL" id="JBHRXV010000001">
    <property type="protein sequence ID" value="MFC3710952.1"/>
    <property type="molecule type" value="Genomic_DNA"/>
</dbReference>
<name>A0ABV7X4P3_9SPHN</name>
<dbReference type="PANTHER" id="PTHR30203">
    <property type="entry name" value="OUTER MEMBRANE CATION EFFLUX PROTEIN"/>
    <property type="match status" value="1"/>
</dbReference>
<proteinExistence type="inferred from homology"/>
<gene>
    <name evidence="4" type="ORF">ACFOMD_00095</name>
</gene>
<dbReference type="NCBIfam" id="TIGR01845">
    <property type="entry name" value="outer_NodT"/>
    <property type="match status" value="1"/>
</dbReference>
<comment type="caution">
    <text evidence="4">The sequence shown here is derived from an EMBL/GenBank/DDBJ whole genome shotgun (WGS) entry which is preliminary data.</text>
</comment>
<keyword evidence="2" id="KW-1134">Transmembrane beta strand</keyword>
<comment type="subcellular location">
    <subcellularLocation>
        <location evidence="2">Cell membrane</location>
        <topology evidence="2">Lipid-anchor</topology>
    </subcellularLocation>
</comment>
<evidence type="ECO:0000256" key="3">
    <source>
        <dbReference type="SAM" id="MobiDB-lite"/>
    </source>
</evidence>
<keyword evidence="2" id="KW-0732">Signal</keyword>
<dbReference type="PROSITE" id="PS51257">
    <property type="entry name" value="PROKAR_LIPOPROTEIN"/>
    <property type="match status" value="1"/>
</dbReference>
<dbReference type="Gene3D" id="2.20.200.10">
    <property type="entry name" value="Outer membrane efflux proteins (OEP)"/>
    <property type="match status" value="1"/>
</dbReference>
<feature type="chain" id="PRO_5044989737" evidence="2">
    <location>
        <begin position="22"/>
        <end position="487"/>
    </location>
</feature>
<keyword evidence="2" id="KW-0472">Membrane</keyword>
<dbReference type="RefSeq" id="WP_380854936.1">
    <property type="nucleotide sequence ID" value="NZ_JBHRXV010000001.1"/>
</dbReference>
<dbReference type="Pfam" id="PF02321">
    <property type="entry name" value="OEP"/>
    <property type="match status" value="2"/>
</dbReference>
<sequence>MVKPFALPLAAALLLSACSMAPDHKRPAMPTAPAYPADGAPIADAGPRATDIAWQDFFADPRLDALIGAALQNNRDLRTSVLRIEEARAQYRITRADRLPTIDASGGYTRTRIGASGVTSGGTGPGTGGGTGTGTPIVTTGSTTIERYEANLGVASFEVDFWGRVKSLSDAARYTYLATVEAQRAFRISLIADVADTYLQLREIEERIALAERTVTARERGLEIARLRLDAGVTSALDFRQTETLLTQAQTELAALHLQQAQTRNALDVLVGGPVAAPLPAALPLTEQGIVENIAPGLPSELLTNRPDILAAEDQLRAAGVNIGAARAAFFPRISLTGLLGFASTALSGLFENDSFTWTVGGTASVPLFDFGRNAGNLDLAKVRKDIQVANYERTVQTAFREVADGLAARRYLADQLTAQQRALAAQRDRAELATLRYRNGVAGYIEVLDAERELFAAEQVVVQTRRQQLSNAVDLYVALGGGLGER</sequence>
<feature type="signal peptide" evidence="2">
    <location>
        <begin position="1"/>
        <end position="21"/>
    </location>
</feature>
<keyword evidence="5" id="KW-1185">Reference proteome</keyword>
<evidence type="ECO:0000256" key="1">
    <source>
        <dbReference type="ARBA" id="ARBA00007613"/>
    </source>
</evidence>
<keyword evidence="2" id="KW-0812">Transmembrane</keyword>
<evidence type="ECO:0000313" key="5">
    <source>
        <dbReference type="Proteomes" id="UP001595615"/>
    </source>
</evidence>
<dbReference type="Gene3D" id="1.20.1600.10">
    <property type="entry name" value="Outer membrane efflux proteins (OEP)"/>
    <property type="match status" value="1"/>
</dbReference>